<dbReference type="Proteomes" id="UP000037854">
    <property type="component" value="Unassembled WGS sequence"/>
</dbReference>
<evidence type="ECO:0000313" key="1">
    <source>
        <dbReference type="EMBL" id="KPH76572.1"/>
    </source>
</evidence>
<accession>A0ABR5ML63</accession>
<proteinExistence type="predicted"/>
<keyword evidence="2" id="KW-1185">Reference proteome</keyword>
<comment type="caution">
    <text evidence="1">The sequence shown here is derived from an EMBL/GenBank/DDBJ whole genome shotgun (WGS) entry which is preliminary data.</text>
</comment>
<protein>
    <submittedName>
        <fullName evidence="1">Uncharacterized protein</fullName>
    </submittedName>
</protein>
<name>A0ABR5ML63_9BACI</name>
<evidence type="ECO:0000313" key="2">
    <source>
        <dbReference type="Proteomes" id="UP000037854"/>
    </source>
</evidence>
<dbReference type="EMBL" id="LGTK01000013">
    <property type="protein sequence ID" value="KPH76572.1"/>
    <property type="molecule type" value="Genomic_DNA"/>
</dbReference>
<organism evidence="1 2">
    <name type="scientific">Oceanobacillus caeni</name>
    <dbReference type="NCBI Taxonomy" id="405946"/>
    <lineage>
        <taxon>Bacteria</taxon>
        <taxon>Bacillati</taxon>
        <taxon>Bacillota</taxon>
        <taxon>Bacilli</taxon>
        <taxon>Bacillales</taxon>
        <taxon>Bacillaceae</taxon>
        <taxon>Oceanobacillus</taxon>
    </lineage>
</organism>
<gene>
    <name evidence="1" type="ORF">AFL42_05700</name>
</gene>
<dbReference type="RefSeq" id="WP_060668075.1">
    <property type="nucleotide sequence ID" value="NZ_LGTK01000013.1"/>
</dbReference>
<sequence>MFMTKHKRKFEWVDKWAKMTGERARIDAKVHKTAIIYNTQNGWVKEYYDGTIKRLNTEENRAT</sequence>
<reference evidence="1 2" key="1">
    <citation type="submission" date="2015-07" db="EMBL/GenBank/DDBJ databases">
        <title>High-quality draft genome sequence of Oceanobacillus caeni HM6, a bacillus isolated from a human feces.</title>
        <authorList>
            <person name="Kumar J."/>
            <person name="Verma M.K."/>
            <person name="Pandey R."/>
            <person name="Bhambi M."/>
            <person name="Chauhan N."/>
        </authorList>
    </citation>
    <scope>NUCLEOTIDE SEQUENCE [LARGE SCALE GENOMIC DNA]</scope>
    <source>
        <strain evidence="1 2">HM6</strain>
    </source>
</reference>